<keyword evidence="4 8" id="KW-0028">Amino-acid biosynthesis</keyword>
<dbReference type="PANTHER" id="PTHR21039:SF0">
    <property type="entry name" value="HISTIDINOL-PHOSPHATASE"/>
    <property type="match status" value="1"/>
</dbReference>
<evidence type="ECO:0000256" key="6">
    <source>
        <dbReference type="ARBA" id="ARBA00023102"/>
    </source>
</evidence>
<dbReference type="EMBL" id="JAOQJX010000010">
    <property type="protein sequence ID" value="MCU6747601.1"/>
    <property type="molecule type" value="Genomic_DNA"/>
</dbReference>
<dbReference type="NCBIfam" id="TIGR01856">
    <property type="entry name" value="hisJ_fam"/>
    <property type="match status" value="1"/>
</dbReference>
<dbReference type="SMART" id="SM00481">
    <property type="entry name" value="POLIIIAc"/>
    <property type="match status" value="1"/>
</dbReference>
<protein>
    <recommendedName>
        <fullName evidence="3 8">Histidinol-phosphatase</fullName>
        <shortName evidence="8">HolPase</shortName>
        <ecNumber evidence="3 8">3.1.3.15</ecNumber>
    </recommendedName>
</protein>
<evidence type="ECO:0000313" key="10">
    <source>
        <dbReference type="EMBL" id="MCU6747601.1"/>
    </source>
</evidence>
<feature type="domain" description="Polymerase/histidinol phosphatase N-terminal" evidence="9">
    <location>
        <begin position="4"/>
        <end position="90"/>
    </location>
</feature>
<evidence type="ECO:0000256" key="5">
    <source>
        <dbReference type="ARBA" id="ARBA00022801"/>
    </source>
</evidence>
<dbReference type="InterPro" id="IPR016195">
    <property type="entry name" value="Pol/histidinol_Pase-like"/>
</dbReference>
<comment type="similarity">
    <text evidence="2 8">Belongs to the PHP hydrolase family. HisK subfamily.</text>
</comment>
<dbReference type="SUPFAM" id="SSF89550">
    <property type="entry name" value="PHP domain-like"/>
    <property type="match status" value="1"/>
</dbReference>
<dbReference type="Pfam" id="PF02811">
    <property type="entry name" value="PHP"/>
    <property type="match status" value="1"/>
</dbReference>
<comment type="catalytic activity">
    <reaction evidence="7 8">
        <text>L-histidinol phosphate + H2O = L-histidinol + phosphate</text>
        <dbReference type="Rhea" id="RHEA:14465"/>
        <dbReference type="ChEBI" id="CHEBI:15377"/>
        <dbReference type="ChEBI" id="CHEBI:43474"/>
        <dbReference type="ChEBI" id="CHEBI:57699"/>
        <dbReference type="ChEBI" id="CHEBI:57980"/>
        <dbReference type="EC" id="3.1.3.15"/>
    </reaction>
</comment>
<reference evidence="10 11" key="1">
    <citation type="journal article" date="2021" name="ISME Commun">
        <title>Automated analysis of genomic sequences facilitates high-throughput and comprehensive description of bacteria.</title>
        <authorList>
            <person name="Hitch T.C.A."/>
        </authorList>
    </citation>
    <scope>NUCLEOTIDE SEQUENCE [LARGE SCALE GENOMIC DNA]</scope>
    <source>
        <strain evidence="10 11">H2_18</strain>
    </source>
</reference>
<accession>A0ABT2TBL2</accession>
<dbReference type="InterPro" id="IPR003141">
    <property type="entry name" value="Pol/His_phosphatase_N"/>
</dbReference>
<dbReference type="InterPro" id="IPR010140">
    <property type="entry name" value="Histidinol_P_phosphatase_HisJ"/>
</dbReference>
<evidence type="ECO:0000256" key="3">
    <source>
        <dbReference type="ARBA" id="ARBA00013085"/>
    </source>
</evidence>
<proteinExistence type="inferred from homology"/>
<dbReference type="PANTHER" id="PTHR21039">
    <property type="entry name" value="HISTIDINOL PHOSPHATASE-RELATED"/>
    <property type="match status" value="1"/>
</dbReference>
<evidence type="ECO:0000256" key="1">
    <source>
        <dbReference type="ARBA" id="ARBA00004970"/>
    </source>
</evidence>
<dbReference type="InterPro" id="IPR004013">
    <property type="entry name" value="PHP_dom"/>
</dbReference>
<evidence type="ECO:0000313" key="11">
    <source>
        <dbReference type="Proteomes" id="UP001652394"/>
    </source>
</evidence>
<dbReference type="EC" id="3.1.3.15" evidence="3 8"/>
<keyword evidence="11" id="KW-1185">Reference proteome</keyword>
<dbReference type="Gene3D" id="3.20.20.140">
    <property type="entry name" value="Metal-dependent hydrolases"/>
    <property type="match status" value="1"/>
</dbReference>
<sequence>MIRSDFHMHTAFSGDCKASAREMIEGALKKGMRTICITDHNDKDYPIHEDDTEDDFVFDVEEYFRILRELQQEYAGRIEIRIGIELGLQPHLGEYYEKLVNSYPFDFVLGSVHVVNGSDPYYGEIFRGQTDREAYEQTFITTLKNIEMVKDFDVLGHLDYVVRYGTYGIQEYSYRGFAEYIDEILRKIIAQGKGLEMNMAGMKYGLGFAHPHPDILKRYKELGGEIVTIGADAHCPEHIAYDFRKAGAILKACGFEYYTEFKERMPIFKHVP</sequence>
<dbReference type="RefSeq" id="WP_059069253.1">
    <property type="nucleotide sequence ID" value="NZ_JAOQJX010000010.1"/>
</dbReference>
<keyword evidence="5 8" id="KW-0378">Hydrolase</keyword>
<evidence type="ECO:0000256" key="2">
    <source>
        <dbReference type="ARBA" id="ARBA00009152"/>
    </source>
</evidence>
<dbReference type="Proteomes" id="UP001652394">
    <property type="component" value="Unassembled WGS sequence"/>
</dbReference>
<evidence type="ECO:0000259" key="9">
    <source>
        <dbReference type="SMART" id="SM00481"/>
    </source>
</evidence>
<evidence type="ECO:0000256" key="8">
    <source>
        <dbReference type="RuleBase" id="RU366003"/>
    </source>
</evidence>
<keyword evidence="6 8" id="KW-0368">Histidine biosynthesis</keyword>
<organism evidence="10 11">
    <name type="scientific">Faecalicatena acetigenes</name>
    <dbReference type="NCBI Taxonomy" id="2981790"/>
    <lineage>
        <taxon>Bacteria</taxon>
        <taxon>Bacillati</taxon>
        <taxon>Bacillota</taxon>
        <taxon>Clostridia</taxon>
        <taxon>Lachnospirales</taxon>
        <taxon>Lachnospiraceae</taxon>
        <taxon>Faecalicatena</taxon>
    </lineage>
</organism>
<name>A0ABT2TBL2_9FIRM</name>
<evidence type="ECO:0000256" key="4">
    <source>
        <dbReference type="ARBA" id="ARBA00022605"/>
    </source>
</evidence>
<comment type="caution">
    <text evidence="10">The sequence shown here is derived from an EMBL/GenBank/DDBJ whole genome shotgun (WGS) entry which is preliminary data.</text>
</comment>
<comment type="pathway">
    <text evidence="1 8">Amino-acid biosynthesis; L-histidine biosynthesis; L-histidine from 5-phospho-alpha-D-ribose 1-diphosphate: step 8/9.</text>
</comment>
<evidence type="ECO:0000256" key="7">
    <source>
        <dbReference type="ARBA" id="ARBA00049158"/>
    </source>
</evidence>
<gene>
    <name evidence="10" type="ORF">OCV51_08020</name>
</gene>